<organism evidence="1 2">
    <name type="scientific">Abyssicoccus albus</name>
    <dbReference type="NCBI Taxonomy" id="1817405"/>
    <lineage>
        <taxon>Bacteria</taxon>
        <taxon>Bacillati</taxon>
        <taxon>Bacillota</taxon>
        <taxon>Bacilli</taxon>
        <taxon>Bacillales</taxon>
        <taxon>Abyssicoccaceae</taxon>
    </lineage>
</organism>
<evidence type="ECO:0000313" key="2">
    <source>
        <dbReference type="Proteomes" id="UP000277108"/>
    </source>
</evidence>
<dbReference type="EMBL" id="RKRK01000002">
    <property type="protein sequence ID" value="RPF57959.1"/>
    <property type="molecule type" value="Genomic_DNA"/>
</dbReference>
<proteinExistence type="predicted"/>
<accession>A0A3N5BN19</accession>
<gene>
    <name evidence="1" type="ORF">EDD62_0596</name>
</gene>
<name>A0A1Q1G1J0_9BACL</name>
<evidence type="ECO:0000313" key="1">
    <source>
        <dbReference type="EMBL" id="RPF57959.1"/>
    </source>
</evidence>
<dbReference type="Proteomes" id="UP000277108">
    <property type="component" value="Unassembled WGS sequence"/>
</dbReference>
<keyword evidence="2" id="KW-1185">Reference proteome</keyword>
<dbReference type="RefSeq" id="WP_077140299.1">
    <property type="nucleotide sequence ID" value="NZ_CBCSGK010000009.1"/>
</dbReference>
<reference evidence="1 2" key="1">
    <citation type="submission" date="2018-11" db="EMBL/GenBank/DDBJ databases">
        <title>Genomic Encyclopedia of Type Strains, Phase IV (KMG-IV): sequencing the most valuable type-strain genomes for metagenomic binning, comparative biology and taxonomic classification.</title>
        <authorList>
            <person name="Goeker M."/>
        </authorList>
    </citation>
    <scope>NUCLEOTIDE SEQUENCE [LARGE SCALE GENOMIC DNA]</scope>
    <source>
        <strain evidence="1 2">DSM 29158</strain>
    </source>
</reference>
<dbReference type="STRING" id="1849491.BVH56_04475"/>
<accession>A0A1Q1G1J0</accession>
<sequence length="127" mass="14301">MGLIILLSTIAVILYIFSGLLIKMFLNYVIDRKPLSLNDKQTDHIGLFIGYCERFLIILFIANDQYTAMGLIIAAKSILRFNSGQTDQDDEDIVIQKKSEYILLGTLVSLVFGVIIGLIIKYILTLL</sequence>
<dbReference type="AlphaFoldDB" id="A0A1Q1G1J0"/>
<protein>
    <submittedName>
        <fullName evidence="1">Uncharacterized protein</fullName>
    </submittedName>
</protein>
<comment type="caution">
    <text evidence="1">The sequence shown here is derived from an EMBL/GenBank/DDBJ whole genome shotgun (WGS) entry which is preliminary data.</text>
</comment>
<dbReference type="OrthoDB" id="5122730at2"/>